<keyword evidence="1" id="KW-0472">Membrane</keyword>
<name>A0A1G6UZH1_9RHOB</name>
<organism evidence="2 3">
    <name type="scientific">Ruegeria marina</name>
    <dbReference type="NCBI Taxonomy" id="639004"/>
    <lineage>
        <taxon>Bacteria</taxon>
        <taxon>Pseudomonadati</taxon>
        <taxon>Pseudomonadota</taxon>
        <taxon>Alphaproteobacteria</taxon>
        <taxon>Rhodobacterales</taxon>
        <taxon>Roseobacteraceae</taxon>
        <taxon>Ruegeria</taxon>
    </lineage>
</organism>
<evidence type="ECO:0000313" key="2">
    <source>
        <dbReference type="EMBL" id="SDD46067.1"/>
    </source>
</evidence>
<feature type="transmembrane region" description="Helical" evidence="1">
    <location>
        <begin position="18"/>
        <end position="37"/>
    </location>
</feature>
<protein>
    <submittedName>
        <fullName evidence="2">Uncharacterized protein</fullName>
    </submittedName>
</protein>
<keyword evidence="1" id="KW-1133">Transmembrane helix</keyword>
<gene>
    <name evidence="2" type="ORF">SAMN04488239_107184</name>
</gene>
<accession>A0A1G6UZH1</accession>
<evidence type="ECO:0000313" key="3">
    <source>
        <dbReference type="Proteomes" id="UP000199628"/>
    </source>
</evidence>
<dbReference type="STRING" id="639004.SAMN04488239_107184"/>
<keyword evidence="1" id="KW-0812">Transmembrane</keyword>
<dbReference type="RefSeq" id="WP_093031640.1">
    <property type="nucleotide sequence ID" value="NZ_FMZV01000007.1"/>
</dbReference>
<keyword evidence="3" id="KW-1185">Reference proteome</keyword>
<proteinExistence type="predicted"/>
<evidence type="ECO:0000256" key="1">
    <source>
        <dbReference type="SAM" id="Phobius"/>
    </source>
</evidence>
<reference evidence="3" key="1">
    <citation type="submission" date="2016-10" db="EMBL/GenBank/DDBJ databases">
        <authorList>
            <person name="Varghese N."/>
            <person name="Submissions S."/>
        </authorList>
    </citation>
    <scope>NUCLEOTIDE SEQUENCE [LARGE SCALE GENOMIC DNA]</scope>
    <source>
        <strain evidence="3">CGMCC 1.9108</strain>
    </source>
</reference>
<dbReference type="Proteomes" id="UP000199628">
    <property type="component" value="Unassembled WGS sequence"/>
</dbReference>
<dbReference type="EMBL" id="FMZV01000007">
    <property type="protein sequence ID" value="SDD46067.1"/>
    <property type="molecule type" value="Genomic_DNA"/>
</dbReference>
<dbReference type="AlphaFoldDB" id="A0A1G6UZH1"/>
<sequence length="59" mass="6392">MTPPDANLKKQERRHRPVFYLIALAIVVFVIGGLALLQTPVVPEPDADAAPVVEDGQSK</sequence>
<dbReference type="OrthoDB" id="7779177at2"/>